<keyword evidence="3" id="KW-1185">Reference proteome</keyword>
<evidence type="ECO:0000313" key="3">
    <source>
        <dbReference type="Proteomes" id="UP001595859"/>
    </source>
</evidence>
<evidence type="ECO:0000256" key="1">
    <source>
        <dbReference type="SAM" id="Phobius"/>
    </source>
</evidence>
<organism evidence="2 3">
    <name type="scientific">Actinophytocola glycyrrhizae</name>
    <dbReference type="NCBI Taxonomy" id="2044873"/>
    <lineage>
        <taxon>Bacteria</taxon>
        <taxon>Bacillati</taxon>
        <taxon>Actinomycetota</taxon>
        <taxon>Actinomycetes</taxon>
        <taxon>Pseudonocardiales</taxon>
        <taxon>Pseudonocardiaceae</taxon>
    </lineage>
</organism>
<dbReference type="RefSeq" id="WP_378054774.1">
    <property type="nucleotide sequence ID" value="NZ_JBHSIS010000002.1"/>
</dbReference>
<keyword evidence="1" id="KW-0472">Membrane</keyword>
<sequence>MTDQPQGSDDVTWELPARDRRGKLASLGLISLGLGVLCWLTPFVSVVVAGLAIACGVVSIVTRREYRIDWTAVVGICLGTAQLFFELVLFAMRASGL</sequence>
<reference evidence="3" key="1">
    <citation type="journal article" date="2019" name="Int. J. Syst. Evol. Microbiol.">
        <title>The Global Catalogue of Microorganisms (GCM) 10K type strain sequencing project: providing services to taxonomists for standard genome sequencing and annotation.</title>
        <authorList>
            <consortium name="The Broad Institute Genomics Platform"/>
            <consortium name="The Broad Institute Genome Sequencing Center for Infectious Disease"/>
            <person name="Wu L."/>
            <person name="Ma J."/>
        </authorList>
    </citation>
    <scope>NUCLEOTIDE SEQUENCE [LARGE SCALE GENOMIC DNA]</scope>
    <source>
        <strain evidence="3">ZS-22-S1</strain>
    </source>
</reference>
<name>A0ABV9RWH2_9PSEU</name>
<proteinExistence type="predicted"/>
<keyword evidence="1" id="KW-0812">Transmembrane</keyword>
<keyword evidence="1" id="KW-1133">Transmembrane helix</keyword>
<accession>A0ABV9RWH2</accession>
<feature type="transmembrane region" description="Helical" evidence="1">
    <location>
        <begin position="27"/>
        <end position="60"/>
    </location>
</feature>
<feature type="transmembrane region" description="Helical" evidence="1">
    <location>
        <begin position="72"/>
        <end position="92"/>
    </location>
</feature>
<dbReference type="Proteomes" id="UP001595859">
    <property type="component" value="Unassembled WGS sequence"/>
</dbReference>
<gene>
    <name evidence="2" type="ORF">ACFPCV_04835</name>
</gene>
<protein>
    <recommendedName>
        <fullName evidence="4">DUF4190 domain-containing protein</fullName>
    </recommendedName>
</protein>
<dbReference type="EMBL" id="JBHSIS010000002">
    <property type="protein sequence ID" value="MFC4852821.1"/>
    <property type="molecule type" value="Genomic_DNA"/>
</dbReference>
<evidence type="ECO:0000313" key="2">
    <source>
        <dbReference type="EMBL" id="MFC4852821.1"/>
    </source>
</evidence>
<comment type="caution">
    <text evidence="2">The sequence shown here is derived from an EMBL/GenBank/DDBJ whole genome shotgun (WGS) entry which is preliminary data.</text>
</comment>
<evidence type="ECO:0008006" key="4">
    <source>
        <dbReference type="Google" id="ProtNLM"/>
    </source>
</evidence>